<comment type="caution">
    <text evidence="2">The sequence shown here is derived from an EMBL/GenBank/DDBJ whole genome shotgun (WGS) entry which is preliminary data.</text>
</comment>
<accession>A0A0G0YTX2</accession>
<dbReference type="AlphaFoldDB" id="A0A0G0YTX2"/>
<evidence type="ECO:0000256" key="1">
    <source>
        <dbReference type="SAM" id="Phobius"/>
    </source>
</evidence>
<name>A0A0G0YTX2_9BACT</name>
<feature type="transmembrane region" description="Helical" evidence="1">
    <location>
        <begin position="28"/>
        <end position="44"/>
    </location>
</feature>
<gene>
    <name evidence="2" type="ORF">UV02_C0048G0001</name>
</gene>
<keyword evidence="1" id="KW-1133">Transmembrane helix</keyword>
<dbReference type="Proteomes" id="UP000034516">
    <property type="component" value="Unassembled WGS sequence"/>
</dbReference>
<reference evidence="2 3" key="1">
    <citation type="journal article" date="2015" name="Nature">
        <title>rRNA introns, odd ribosomes, and small enigmatic genomes across a large radiation of phyla.</title>
        <authorList>
            <person name="Brown C.T."/>
            <person name="Hug L.A."/>
            <person name="Thomas B.C."/>
            <person name="Sharon I."/>
            <person name="Castelle C.J."/>
            <person name="Singh A."/>
            <person name="Wilkins M.J."/>
            <person name="Williams K.H."/>
            <person name="Banfield J.F."/>
        </authorList>
    </citation>
    <scope>NUCLEOTIDE SEQUENCE [LARGE SCALE GENOMIC DNA]</scope>
</reference>
<sequence>LDDIVVLLIAGFTWKVFAGNQKYAKYSHLIGGVLLTVLGIIMILKPNLLMFE</sequence>
<keyword evidence="1" id="KW-0472">Membrane</keyword>
<evidence type="ECO:0000313" key="2">
    <source>
        <dbReference type="EMBL" id="KKS40049.1"/>
    </source>
</evidence>
<keyword evidence="1" id="KW-0812">Transmembrane</keyword>
<proteinExistence type="predicted"/>
<dbReference type="EMBL" id="LCCW01000048">
    <property type="protein sequence ID" value="KKS40049.1"/>
    <property type="molecule type" value="Genomic_DNA"/>
</dbReference>
<protein>
    <submittedName>
        <fullName evidence="2">Glutaredoxin</fullName>
    </submittedName>
</protein>
<evidence type="ECO:0000313" key="3">
    <source>
        <dbReference type="Proteomes" id="UP000034516"/>
    </source>
</evidence>
<feature type="non-terminal residue" evidence="2">
    <location>
        <position position="1"/>
    </location>
</feature>
<organism evidence="2 3">
    <name type="scientific">Candidatus Kuenenbacteria bacterium GW2011_GWA2_42_15</name>
    <dbReference type="NCBI Taxonomy" id="1618677"/>
    <lineage>
        <taxon>Bacteria</taxon>
        <taxon>Candidatus Kueneniibacteriota</taxon>
    </lineage>
</organism>